<evidence type="ECO:0008006" key="10">
    <source>
        <dbReference type="Google" id="ProtNLM"/>
    </source>
</evidence>
<keyword evidence="4 7" id="KW-0812">Transmembrane</keyword>
<dbReference type="Proteomes" id="UP000005143">
    <property type="component" value="Unassembled WGS sequence"/>
</dbReference>
<proteinExistence type="inferred from homology"/>
<keyword evidence="9" id="KW-1185">Reference proteome</keyword>
<dbReference type="EMBL" id="AGUD01000303">
    <property type="protein sequence ID" value="EHN09120.1"/>
    <property type="molecule type" value="Genomic_DNA"/>
</dbReference>
<protein>
    <recommendedName>
        <fullName evidence="10">DUF350 domain-containing protein</fullName>
    </recommendedName>
</protein>
<feature type="transmembrane region" description="Helical" evidence="7">
    <location>
        <begin position="12"/>
        <end position="33"/>
    </location>
</feature>
<name>H0EB45_9ACTN</name>
<reference evidence="8 9" key="1">
    <citation type="journal article" date="2013" name="Biodegradation">
        <title>Quantitative proteomic analysis of ibuprofen-degrading Patulibacter sp. strain I11.</title>
        <authorList>
            <person name="Almeida B."/>
            <person name="Kjeldal H."/>
            <person name="Lolas I."/>
            <person name="Knudsen A.D."/>
            <person name="Carvalho G."/>
            <person name="Nielsen K.L."/>
            <person name="Barreto Crespo M.T."/>
            <person name="Stensballe A."/>
            <person name="Nielsen J.L."/>
        </authorList>
    </citation>
    <scope>NUCLEOTIDE SEQUENCE [LARGE SCALE GENOMIC DNA]</scope>
    <source>
        <strain evidence="8 9">I11</strain>
    </source>
</reference>
<evidence type="ECO:0000256" key="4">
    <source>
        <dbReference type="ARBA" id="ARBA00022692"/>
    </source>
</evidence>
<dbReference type="GO" id="GO:0005886">
    <property type="term" value="C:plasma membrane"/>
    <property type="evidence" value="ECO:0007669"/>
    <property type="project" value="UniProtKB-SubCell"/>
</dbReference>
<keyword evidence="6 7" id="KW-0472">Membrane</keyword>
<organism evidence="8 9">
    <name type="scientific">Patulibacter medicamentivorans</name>
    <dbReference type="NCBI Taxonomy" id="1097667"/>
    <lineage>
        <taxon>Bacteria</taxon>
        <taxon>Bacillati</taxon>
        <taxon>Actinomycetota</taxon>
        <taxon>Thermoleophilia</taxon>
        <taxon>Solirubrobacterales</taxon>
        <taxon>Patulibacteraceae</taxon>
        <taxon>Patulibacter</taxon>
    </lineage>
</organism>
<evidence type="ECO:0000256" key="2">
    <source>
        <dbReference type="ARBA" id="ARBA00005779"/>
    </source>
</evidence>
<feature type="transmembrane region" description="Helical" evidence="7">
    <location>
        <begin position="124"/>
        <end position="143"/>
    </location>
</feature>
<evidence type="ECO:0000256" key="3">
    <source>
        <dbReference type="ARBA" id="ARBA00022475"/>
    </source>
</evidence>
<comment type="similarity">
    <text evidence="2">Belongs to the UPF0719 family.</text>
</comment>
<dbReference type="OrthoDB" id="5191770at2"/>
<dbReference type="InterPro" id="IPR007140">
    <property type="entry name" value="DUF350"/>
</dbReference>
<comment type="caution">
    <text evidence="8">The sequence shown here is derived from an EMBL/GenBank/DDBJ whole genome shotgun (WGS) entry which is preliminary data.</text>
</comment>
<keyword evidence="5 7" id="KW-1133">Transmembrane helix</keyword>
<evidence type="ECO:0000256" key="1">
    <source>
        <dbReference type="ARBA" id="ARBA00004651"/>
    </source>
</evidence>
<sequence length="144" mass="14701">MTDTLNDLLTGIGSAAAYSAVGLLVLVAGFVTVDLATPGNLRRQIWEDKNKDLTAVLASGLIANTATIVVAILSSNDELDKGLVDAAGYGLLGVILIGLVFKVVDLLTPGDLGAMVADDDHHPAVWITVVTHLAVGAIVAASIS</sequence>
<feature type="transmembrane region" description="Helical" evidence="7">
    <location>
        <begin position="53"/>
        <end position="74"/>
    </location>
</feature>
<keyword evidence="3" id="KW-1003">Cell membrane</keyword>
<comment type="subcellular location">
    <subcellularLocation>
        <location evidence="1">Cell membrane</location>
        <topology evidence="1">Multi-pass membrane protein</topology>
    </subcellularLocation>
</comment>
<feature type="transmembrane region" description="Helical" evidence="7">
    <location>
        <begin position="86"/>
        <end position="104"/>
    </location>
</feature>
<evidence type="ECO:0000256" key="7">
    <source>
        <dbReference type="SAM" id="Phobius"/>
    </source>
</evidence>
<dbReference type="RefSeq" id="WP_007578707.1">
    <property type="nucleotide sequence ID" value="NZ_AGUD01000303.1"/>
</dbReference>
<dbReference type="AlphaFoldDB" id="H0EB45"/>
<evidence type="ECO:0000256" key="5">
    <source>
        <dbReference type="ARBA" id="ARBA00022989"/>
    </source>
</evidence>
<evidence type="ECO:0000256" key="6">
    <source>
        <dbReference type="ARBA" id="ARBA00023136"/>
    </source>
</evidence>
<evidence type="ECO:0000313" key="9">
    <source>
        <dbReference type="Proteomes" id="UP000005143"/>
    </source>
</evidence>
<dbReference type="Pfam" id="PF03994">
    <property type="entry name" value="DUF350"/>
    <property type="match status" value="1"/>
</dbReference>
<accession>H0EB45</accession>
<evidence type="ECO:0000313" key="8">
    <source>
        <dbReference type="EMBL" id="EHN09120.1"/>
    </source>
</evidence>
<gene>
    <name evidence="8" type="ORF">PAI11_40720</name>
</gene>